<dbReference type="PANTHER" id="PTHR48050">
    <property type="entry name" value="STEROL 3-BETA-GLUCOSYLTRANSFERASE"/>
    <property type="match status" value="1"/>
</dbReference>
<dbReference type="SUPFAM" id="SSF53756">
    <property type="entry name" value="UDP-Glycosyltransferase/glycogen phosphorylase"/>
    <property type="match status" value="1"/>
</dbReference>
<keyword evidence="6" id="KW-1185">Reference proteome</keyword>
<accession>A0A3D8SDE7</accession>
<dbReference type="OrthoDB" id="5835829at2759"/>
<dbReference type="GO" id="GO:0012505">
    <property type="term" value="C:endomembrane system"/>
    <property type="evidence" value="ECO:0007669"/>
    <property type="project" value="UniProtKB-SubCell"/>
</dbReference>
<dbReference type="PANTHER" id="PTHR48050:SF13">
    <property type="entry name" value="STEROL 3-BETA-GLUCOSYLTRANSFERASE UGT80A2"/>
    <property type="match status" value="1"/>
</dbReference>
<dbReference type="GO" id="GO:0016906">
    <property type="term" value="F:sterol 3-beta-glucosyltransferase activity"/>
    <property type="evidence" value="ECO:0007669"/>
    <property type="project" value="UniProtKB-ARBA"/>
</dbReference>
<feature type="domain" description="Glycosyltransferase family 28 N-terminal" evidence="4">
    <location>
        <begin position="134"/>
        <end position="266"/>
    </location>
</feature>
<dbReference type="InterPro" id="IPR050426">
    <property type="entry name" value="Glycosyltransferase_28"/>
</dbReference>
<dbReference type="RefSeq" id="XP_026605462.1">
    <property type="nucleotide sequence ID" value="XM_026746466.1"/>
</dbReference>
<comment type="subcellular location">
    <subcellularLocation>
        <location evidence="1">Endomembrane system</location>
        <topology evidence="1">Peripheral membrane protein</topology>
    </subcellularLocation>
</comment>
<dbReference type="CDD" id="cd03784">
    <property type="entry name" value="GT1_Gtf-like"/>
    <property type="match status" value="1"/>
</dbReference>
<dbReference type="Proteomes" id="UP000256690">
    <property type="component" value="Unassembled WGS sequence"/>
</dbReference>
<dbReference type="InterPro" id="IPR002213">
    <property type="entry name" value="UDP_glucos_trans"/>
</dbReference>
<evidence type="ECO:0000256" key="1">
    <source>
        <dbReference type="ARBA" id="ARBA00004184"/>
    </source>
</evidence>
<organism evidence="5 6">
    <name type="scientific">Aspergillus mulundensis</name>
    <dbReference type="NCBI Taxonomy" id="1810919"/>
    <lineage>
        <taxon>Eukaryota</taxon>
        <taxon>Fungi</taxon>
        <taxon>Dikarya</taxon>
        <taxon>Ascomycota</taxon>
        <taxon>Pezizomycotina</taxon>
        <taxon>Eurotiomycetes</taxon>
        <taxon>Eurotiomycetidae</taxon>
        <taxon>Eurotiales</taxon>
        <taxon>Aspergillaceae</taxon>
        <taxon>Aspergillus</taxon>
        <taxon>Aspergillus subgen. Nidulantes</taxon>
    </lineage>
</organism>
<evidence type="ECO:0000259" key="4">
    <source>
        <dbReference type="Pfam" id="PF03033"/>
    </source>
</evidence>
<protein>
    <recommendedName>
        <fullName evidence="4">Glycosyltransferase family 28 N-terminal domain-containing protein</fullName>
    </recommendedName>
</protein>
<name>A0A3D8SDE7_9EURO</name>
<evidence type="ECO:0000256" key="3">
    <source>
        <dbReference type="SAM" id="MobiDB-lite"/>
    </source>
</evidence>
<dbReference type="GO" id="GO:0005975">
    <property type="term" value="P:carbohydrate metabolic process"/>
    <property type="evidence" value="ECO:0007669"/>
    <property type="project" value="InterPro"/>
</dbReference>
<evidence type="ECO:0000313" key="6">
    <source>
        <dbReference type="Proteomes" id="UP000256690"/>
    </source>
</evidence>
<dbReference type="Pfam" id="PF03033">
    <property type="entry name" value="Glyco_transf_28"/>
    <property type="match status" value="1"/>
</dbReference>
<dbReference type="EMBL" id="PVWQ01000004">
    <property type="protein sequence ID" value="RDW84124.1"/>
    <property type="molecule type" value="Genomic_DNA"/>
</dbReference>
<comment type="caution">
    <text evidence="5">The sequence shown here is derived from an EMBL/GenBank/DDBJ whole genome shotgun (WGS) entry which is preliminary data.</text>
</comment>
<keyword evidence="2" id="KW-0808">Transferase</keyword>
<gene>
    <name evidence="5" type="ORF">DSM5745_04450</name>
</gene>
<evidence type="ECO:0000313" key="5">
    <source>
        <dbReference type="EMBL" id="RDW84124.1"/>
    </source>
</evidence>
<evidence type="ECO:0000256" key="2">
    <source>
        <dbReference type="ARBA" id="ARBA00022679"/>
    </source>
</evidence>
<dbReference type="AlphaFoldDB" id="A0A3D8SDE7"/>
<dbReference type="GeneID" id="38114820"/>
<dbReference type="Gene3D" id="3.40.50.2000">
    <property type="entry name" value="Glycogen Phosphorylase B"/>
    <property type="match status" value="2"/>
</dbReference>
<reference evidence="5 6" key="1">
    <citation type="journal article" date="2018" name="IMA Fungus">
        <title>IMA Genome-F 9: Draft genome sequence of Annulohypoxylon stygium, Aspergillus mulundensis, Berkeleyomyces basicola (syn. Thielaviopsis basicola), Ceratocystis smalleyi, two Cercospora beticola strains, Coleophoma cylindrospora, Fusarium fracticaudum, Phialophora cf. hyalina, and Morchella septimelata.</title>
        <authorList>
            <person name="Wingfield B.D."/>
            <person name="Bills G.F."/>
            <person name="Dong Y."/>
            <person name="Huang W."/>
            <person name="Nel W.J."/>
            <person name="Swalarsk-Parry B.S."/>
            <person name="Vaghefi N."/>
            <person name="Wilken P.M."/>
            <person name="An Z."/>
            <person name="de Beer Z.W."/>
            <person name="De Vos L."/>
            <person name="Chen L."/>
            <person name="Duong T.A."/>
            <person name="Gao Y."/>
            <person name="Hammerbacher A."/>
            <person name="Kikkert J.R."/>
            <person name="Li Y."/>
            <person name="Li H."/>
            <person name="Li K."/>
            <person name="Li Q."/>
            <person name="Liu X."/>
            <person name="Ma X."/>
            <person name="Naidoo K."/>
            <person name="Pethybridge S.J."/>
            <person name="Sun J."/>
            <person name="Steenkamp E.T."/>
            <person name="van der Nest M.A."/>
            <person name="van Wyk S."/>
            <person name="Wingfield M.J."/>
            <person name="Xiong C."/>
            <person name="Yue Q."/>
            <person name="Zhang X."/>
        </authorList>
    </citation>
    <scope>NUCLEOTIDE SEQUENCE [LARGE SCALE GENOMIC DNA]</scope>
    <source>
        <strain evidence="5 6">DSM 5745</strain>
    </source>
</reference>
<feature type="region of interest" description="Disordered" evidence="3">
    <location>
        <begin position="1"/>
        <end position="29"/>
    </location>
</feature>
<dbReference type="STRING" id="1810919.A0A3D8SDE7"/>
<dbReference type="InterPro" id="IPR004276">
    <property type="entry name" value="GlycoTrans_28_N"/>
</dbReference>
<sequence length="828" mass="91758">MAGKENLMLHDIRQDEDDPPPAYSPVRSSVNSSEVSLWTAIEPDSPPEFYNDFRGVEDYHVPEEDGKLVIDRSIASRTSAFVEAFMRPRAAPRLINVDYGNAVEGKGGSKNAEGSAERFKPPPLDILVMIVDEDVEPFIYIAKRLLQDSHRVRIAADTACEPLVRSHSLDFFTIGTEPNHANNGGEISTSVRNRNHNRHHKASLFETYSHCWRACIAPYTNDPRPFLADVIIATPTASAHIHCAERLSIPLHIMSATPQTPTKAFPHPRARFNSSEGIDTTTANILSYALVQERTWYTSIEPINRFRQRILGLMPISSSTAATLVRDHSIPHTYFCSKLLVPKPVDWPENQDISGYIFREQEALYRPPPDLESFLLAGRATIYFMMHESTSQDPRLLASIIQKTVLGRGFRALFSRKWQHIAASLDSPDVFVVDSTSNEWVLPKVSLVVHNGDAQSVKLALQHGKPSITLAKTEDQHNLGVALAKLAAGASPLSLQTLTPDTLAQGIEYCLRPDIQQAARTIQSQLIDEGGAQSAVQSFYRWLPPAQKRVCTITQRELAVFRVWNKPSLVICAEAAAVLLSKKRIGLSDLVLTDRCIYRTQPEDIASTGSTTKEYWTGLNTAVKDIVRASDLVGKLSGSHGRKRLDENGAYSDRDKSNPARDVGVGTAKFFGHVALLPFTSTALVVNSAIYAVKSVQAHIGASHDDKKEEFATEASYDFRKNGGVCPKHEPSISSHGQSIRGSVIVDSNTSAEQSLHRTLNITNAPSGQRAPGNRPGESTSTAIDQIQMRNDEHVLAIFRRYLDRGIRSERVHDEKFRQEVLDVFEVS</sequence>
<proteinExistence type="predicted"/>